<organism evidence="3 4">
    <name type="scientific">Phtheirospermum japonicum</name>
    <dbReference type="NCBI Taxonomy" id="374723"/>
    <lineage>
        <taxon>Eukaryota</taxon>
        <taxon>Viridiplantae</taxon>
        <taxon>Streptophyta</taxon>
        <taxon>Embryophyta</taxon>
        <taxon>Tracheophyta</taxon>
        <taxon>Spermatophyta</taxon>
        <taxon>Magnoliopsida</taxon>
        <taxon>eudicotyledons</taxon>
        <taxon>Gunneridae</taxon>
        <taxon>Pentapetalae</taxon>
        <taxon>asterids</taxon>
        <taxon>lamiids</taxon>
        <taxon>Lamiales</taxon>
        <taxon>Orobanchaceae</taxon>
        <taxon>Orobanchaceae incertae sedis</taxon>
        <taxon>Phtheirospermum</taxon>
    </lineage>
</organism>
<name>A0A830BZG6_9LAMI</name>
<dbReference type="InterPro" id="IPR036265">
    <property type="entry name" value="HIT-like_sf"/>
</dbReference>
<comment type="caution">
    <text evidence="3">The sequence shown here is derived from an EMBL/GenBank/DDBJ whole genome shotgun (WGS) entry which is preliminary data.</text>
</comment>
<reference evidence="3" key="1">
    <citation type="submission" date="2020-07" db="EMBL/GenBank/DDBJ databases">
        <title>Ethylene signaling mediates host invasion by parasitic plants.</title>
        <authorList>
            <person name="Yoshida S."/>
        </authorList>
    </citation>
    <scope>NUCLEOTIDE SEQUENCE</scope>
    <source>
        <strain evidence="3">Okayama</strain>
    </source>
</reference>
<evidence type="ECO:0000259" key="2">
    <source>
        <dbReference type="Pfam" id="PF00694"/>
    </source>
</evidence>
<dbReference type="PANTHER" id="PTHR43345:SF2">
    <property type="entry name" value="3-ISOPROPYLMALATE DEHYDRATASE SMALL SUBUNIT 1"/>
    <property type="match status" value="1"/>
</dbReference>
<evidence type="ECO:0000256" key="1">
    <source>
        <dbReference type="ARBA" id="ARBA00023239"/>
    </source>
</evidence>
<keyword evidence="4" id="KW-1185">Reference proteome</keyword>
<dbReference type="InterPro" id="IPR015928">
    <property type="entry name" value="Aconitase/3IPM_dehydase_swvl"/>
</dbReference>
<dbReference type="SUPFAM" id="SSF54197">
    <property type="entry name" value="HIT-like"/>
    <property type="match status" value="1"/>
</dbReference>
<dbReference type="Gene3D" id="3.20.19.10">
    <property type="entry name" value="Aconitase, domain 4"/>
    <property type="match status" value="1"/>
</dbReference>
<accession>A0A830BZG6</accession>
<evidence type="ECO:0000313" key="3">
    <source>
        <dbReference type="EMBL" id="GFP91282.1"/>
    </source>
</evidence>
<dbReference type="PANTHER" id="PTHR43345">
    <property type="entry name" value="3-ISOPROPYLMALATE DEHYDRATASE SMALL SUBUNIT 2-RELATED-RELATED"/>
    <property type="match status" value="1"/>
</dbReference>
<keyword evidence="1" id="KW-0456">Lyase</keyword>
<dbReference type="AlphaFoldDB" id="A0A830BZG6"/>
<dbReference type="EMBL" id="BMAC01000240">
    <property type="protein sequence ID" value="GFP91282.1"/>
    <property type="molecule type" value="Genomic_DNA"/>
</dbReference>
<sequence>MTARDSSIGLPFSANGGSLHSFAVTALASEKDAALAAVPSDSPTIFDKILNKQIPDNIVYEDDKAEVRHCEILGHLLYTAKLVAKQEGLDGGFRLVINDGAKWIGGVSEALTSDHRPSRQDEQDMIEVFHAPVALGASGVAVVVAESYSRIFFKNSVATGEVYPLESEGRLCEECRTGDVVTNEFGELGESDNYKLMNHTSGKEYKLKANGMLALSLRLVAFLIMPERLE</sequence>
<dbReference type="GO" id="GO:0043436">
    <property type="term" value="P:oxoacid metabolic process"/>
    <property type="evidence" value="ECO:0007669"/>
    <property type="project" value="UniProtKB-ARBA"/>
</dbReference>
<gene>
    <name evidence="3" type="ORF">PHJA_001272200</name>
</gene>
<evidence type="ECO:0000313" key="4">
    <source>
        <dbReference type="Proteomes" id="UP000653305"/>
    </source>
</evidence>
<dbReference type="InterPro" id="IPR000573">
    <property type="entry name" value="AconitaseA/IPMdHydase_ssu_swvl"/>
</dbReference>
<feature type="domain" description="Aconitase A/isopropylmalate dehydratase small subunit swivel" evidence="2">
    <location>
        <begin position="130"/>
        <end position="160"/>
    </location>
</feature>
<dbReference type="Proteomes" id="UP000653305">
    <property type="component" value="Unassembled WGS sequence"/>
</dbReference>
<dbReference type="OrthoDB" id="672793at2759"/>
<proteinExistence type="predicted"/>
<dbReference type="Pfam" id="PF00694">
    <property type="entry name" value="Aconitase_C"/>
    <property type="match status" value="1"/>
</dbReference>
<dbReference type="InterPro" id="IPR050075">
    <property type="entry name" value="LeuD"/>
</dbReference>
<protein>
    <submittedName>
        <fullName evidence="3">3-isopropylmalate dehydratase small subunit 3</fullName>
    </submittedName>
</protein>
<dbReference type="GO" id="GO:0016836">
    <property type="term" value="F:hydro-lyase activity"/>
    <property type="evidence" value="ECO:0007669"/>
    <property type="project" value="UniProtKB-ARBA"/>
</dbReference>
<dbReference type="SUPFAM" id="SSF52016">
    <property type="entry name" value="LeuD/IlvD-like"/>
    <property type="match status" value="1"/>
</dbReference>